<proteinExistence type="predicted"/>
<dbReference type="EMBL" id="BARS01000117">
    <property type="protein sequence ID" value="GAF72147.1"/>
    <property type="molecule type" value="Genomic_DNA"/>
</dbReference>
<reference evidence="1" key="1">
    <citation type="journal article" date="2014" name="Front. Microbiol.">
        <title>High frequency of phylogenetically diverse reductive dehalogenase-homologous genes in deep subseafloor sedimentary metagenomes.</title>
        <authorList>
            <person name="Kawai M."/>
            <person name="Futagami T."/>
            <person name="Toyoda A."/>
            <person name="Takaki Y."/>
            <person name="Nishi S."/>
            <person name="Hori S."/>
            <person name="Arai W."/>
            <person name="Tsubouchi T."/>
            <person name="Morono Y."/>
            <person name="Uchiyama I."/>
            <person name="Ito T."/>
            <person name="Fujiyama A."/>
            <person name="Inagaki F."/>
            <person name="Takami H."/>
        </authorList>
    </citation>
    <scope>NUCLEOTIDE SEQUENCE</scope>
    <source>
        <strain evidence="1">Expedition CK06-06</strain>
    </source>
</reference>
<feature type="non-terminal residue" evidence="1">
    <location>
        <position position="35"/>
    </location>
</feature>
<name>X0S893_9ZZZZ</name>
<accession>X0S893</accession>
<dbReference type="AlphaFoldDB" id="X0S893"/>
<sequence length="35" mass="3973">MRKVEEMIKEEGLWAGLNRPMISIENADVVVFGIP</sequence>
<organism evidence="1">
    <name type="scientific">marine sediment metagenome</name>
    <dbReference type="NCBI Taxonomy" id="412755"/>
    <lineage>
        <taxon>unclassified sequences</taxon>
        <taxon>metagenomes</taxon>
        <taxon>ecological metagenomes</taxon>
    </lineage>
</organism>
<evidence type="ECO:0000313" key="1">
    <source>
        <dbReference type="EMBL" id="GAF72147.1"/>
    </source>
</evidence>
<protein>
    <submittedName>
        <fullName evidence="1">Uncharacterized protein</fullName>
    </submittedName>
</protein>
<comment type="caution">
    <text evidence="1">The sequence shown here is derived from an EMBL/GenBank/DDBJ whole genome shotgun (WGS) entry which is preliminary data.</text>
</comment>
<gene>
    <name evidence="1" type="ORF">S01H1_00348</name>
</gene>